<evidence type="ECO:0000313" key="1">
    <source>
        <dbReference type="EMBL" id="MCQ8127429.1"/>
    </source>
</evidence>
<protein>
    <recommendedName>
        <fullName evidence="3">Apea-like HEPN domain-containing protein</fullName>
    </recommendedName>
</protein>
<dbReference type="RefSeq" id="WP_256613749.1">
    <property type="nucleotide sequence ID" value="NZ_JANIBK010000008.1"/>
</dbReference>
<name>A0ABT1U1V4_9GAMM</name>
<gene>
    <name evidence="1" type="ORF">NP596_03075</name>
</gene>
<feature type="non-terminal residue" evidence="1">
    <location>
        <position position="1"/>
    </location>
</feature>
<dbReference type="Proteomes" id="UP001524586">
    <property type="component" value="Unassembled WGS sequence"/>
</dbReference>
<reference evidence="1 2" key="1">
    <citation type="submission" date="2022-07" db="EMBL/GenBank/DDBJ databases">
        <title>Methylomonas rivi sp. nov., Methylomonas rosea sp. nov., Methylomonas aureus sp. nov. and Methylomonas subterranea sp. nov., four novel methanotrophs isolated from a freshwater creek and the deep terrestrial subsurface.</title>
        <authorList>
            <person name="Abin C."/>
            <person name="Sankaranarayanan K."/>
            <person name="Garner C."/>
            <person name="Sindelar R."/>
            <person name="Kotary K."/>
            <person name="Garner R."/>
            <person name="Barclay S."/>
            <person name="Lawson P."/>
            <person name="Krumholz L."/>
        </authorList>
    </citation>
    <scope>NUCLEOTIDE SEQUENCE [LARGE SCALE GENOMIC DNA]</scope>
    <source>
        <strain evidence="1 2">WSC-6</strain>
    </source>
</reference>
<comment type="caution">
    <text evidence="1">The sequence shown here is derived from an EMBL/GenBank/DDBJ whole genome shotgun (WGS) entry which is preliminary data.</text>
</comment>
<sequence length="458" mass="53727">LIKEITEGQDFYKLRSLTRSYITTLLNYGYSPRYIKEKSTEFFFYSSSRISGNNAIFDYIEIFSGEETSYAVIYRAPNYLHEFIDSGKNLGIDMAITIPEYADQIKKFDFELHGDKTYLFFKNIKAKDQYSSKMVTDGIVELLQTLVGLFHHKQSPDPIVECLVINIESKKCVKVKKSINPMHKCHDSKTGVASKKLTEFMAEFSMRRDSFRKFNRSAELHALALSSESLENQMINLWIALESLIPSKSDDNEISQIEHIVSSVLPFLNLIYIRKIVTRFSKDLWKWDSKLIKTIIRNVEADGYLKKIVHLMSLDEYQDLRDKLELSFKDFYLLKDRYSYIRFILSDPKNIIKSLDDHERRVAWQIRRIYRARNLIVHDGNTPSYTDVLIENTHDYLDSIVNSLMFLASSKNRLNSIDQGFKMVQLNYTSYYKSMNKKDLKFSKENIDRLLFKYALNA</sequence>
<evidence type="ECO:0008006" key="3">
    <source>
        <dbReference type="Google" id="ProtNLM"/>
    </source>
</evidence>
<evidence type="ECO:0000313" key="2">
    <source>
        <dbReference type="Proteomes" id="UP001524586"/>
    </source>
</evidence>
<accession>A0ABT1U1V4</accession>
<organism evidence="1 2">
    <name type="scientific">Methylomonas rivi</name>
    <dbReference type="NCBI Taxonomy" id="2952226"/>
    <lineage>
        <taxon>Bacteria</taxon>
        <taxon>Pseudomonadati</taxon>
        <taxon>Pseudomonadota</taxon>
        <taxon>Gammaproteobacteria</taxon>
        <taxon>Methylococcales</taxon>
        <taxon>Methylococcaceae</taxon>
        <taxon>Methylomonas</taxon>
    </lineage>
</organism>
<dbReference type="EMBL" id="JANIBK010000008">
    <property type="protein sequence ID" value="MCQ8127429.1"/>
    <property type="molecule type" value="Genomic_DNA"/>
</dbReference>
<proteinExistence type="predicted"/>
<keyword evidence="2" id="KW-1185">Reference proteome</keyword>